<evidence type="ECO:0000259" key="7">
    <source>
        <dbReference type="PROSITE" id="PS50262"/>
    </source>
</evidence>
<dbReference type="InterPro" id="IPR000276">
    <property type="entry name" value="GPCR_Rhodpsn"/>
</dbReference>
<dbReference type="EMBL" id="UZAE01014395">
    <property type="protein sequence ID" value="VDO13333.1"/>
    <property type="molecule type" value="Genomic_DNA"/>
</dbReference>
<feature type="compositionally biased region" description="Polar residues" evidence="5">
    <location>
        <begin position="352"/>
        <end position="375"/>
    </location>
</feature>
<organism evidence="10">
    <name type="scientific">Rodentolepis nana</name>
    <name type="common">Dwarf tapeworm</name>
    <name type="synonym">Hymenolepis nana</name>
    <dbReference type="NCBI Taxonomy" id="102285"/>
    <lineage>
        <taxon>Eukaryota</taxon>
        <taxon>Metazoa</taxon>
        <taxon>Spiralia</taxon>
        <taxon>Lophotrochozoa</taxon>
        <taxon>Platyhelminthes</taxon>
        <taxon>Cestoda</taxon>
        <taxon>Eucestoda</taxon>
        <taxon>Cyclophyllidea</taxon>
        <taxon>Hymenolepididae</taxon>
        <taxon>Rodentolepis</taxon>
    </lineage>
</organism>
<evidence type="ECO:0000256" key="5">
    <source>
        <dbReference type="SAM" id="MobiDB-lite"/>
    </source>
</evidence>
<feature type="transmembrane region" description="Helical" evidence="6">
    <location>
        <begin position="160"/>
        <end position="182"/>
    </location>
</feature>
<dbReference type="OrthoDB" id="10044919at2759"/>
<dbReference type="Gene3D" id="1.20.1070.10">
    <property type="entry name" value="Rhodopsin 7-helix transmembrane proteins"/>
    <property type="match status" value="1"/>
</dbReference>
<dbReference type="GO" id="GO:0004930">
    <property type="term" value="F:G protein-coupled receptor activity"/>
    <property type="evidence" value="ECO:0007669"/>
    <property type="project" value="InterPro"/>
</dbReference>
<comment type="subcellular location">
    <subcellularLocation>
        <location evidence="1">Membrane</location>
    </subcellularLocation>
</comment>
<evidence type="ECO:0000256" key="6">
    <source>
        <dbReference type="SAM" id="Phobius"/>
    </source>
</evidence>
<dbReference type="PROSITE" id="PS50262">
    <property type="entry name" value="G_PROTEIN_RECEP_F1_2"/>
    <property type="match status" value="1"/>
</dbReference>
<dbReference type="GO" id="GO:0016020">
    <property type="term" value="C:membrane"/>
    <property type="evidence" value="ECO:0007669"/>
    <property type="project" value="UniProtKB-SubCell"/>
</dbReference>
<dbReference type="SUPFAM" id="SSF81321">
    <property type="entry name" value="Family A G protein-coupled receptor-like"/>
    <property type="match status" value="1"/>
</dbReference>
<feature type="transmembrane region" description="Helical" evidence="6">
    <location>
        <begin position="202"/>
        <end position="222"/>
    </location>
</feature>
<feature type="transmembrane region" description="Helical" evidence="6">
    <location>
        <begin position="37"/>
        <end position="67"/>
    </location>
</feature>
<dbReference type="Pfam" id="PF00001">
    <property type="entry name" value="7tm_1"/>
    <property type="match status" value="1"/>
</dbReference>
<evidence type="ECO:0000313" key="10">
    <source>
        <dbReference type="WBParaSite" id="HNAJ_0001254001-mRNA-1"/>
    </source>
</evidence>
<keyword evidence="4 6" id="KW-0472">Membrane</keyword>
<evidence type="ECO:0000313" key="9">
    <source>
        <dbReference type="Proteomes" id="UP000278807"/>
    </source>
</evidence>
<feature type="transmembrane region" description="Helical" evidence="6">
    <location>
        <begin position="294"/>
        <end position="318"/>
    </location>
</feature>
<dbReference type="PANTHER" id="PTHR46641:SF2">
    <property type="entry name" value="FMRFAMIDE RECEPTOR"/>
    <property type="match status" value="1"/>
</dbReference>
<feature type="transmembrane region" description="Helical" evidence="6">
    <location>
        <begin position="87"/>
        <end position="106"/>
    </location>
</feature>
<feature type="region of interest" description="Disordered" evidence="5">
    <location>
        <begin position="349"/>
        <end position="375"/>
    </location>
</feature>
<dbReference type="InterPro" id="IPR052954">
    <property type="entry name" value="GPCR-Ligand_Int"/>
</dbReference>
<dbReference type="InterPro" id="IPR017452">
    <property type="entry name" value="GPCR_Rhodpsn_7TM"/>
</dbReference>
<dbReference type="STRING" id="102285.A0A0R3TXE5"/>
<dbReference type="PANTHER" id="PTHR46641">
    <property type="entry name" value="FMRFAMIDE RECEPTOR-RELATED"/>
    <property type="match status" value="1"/>
</dbReference>
<reference evidence="10" key="1">
    <citation type="submission" date="2017-02" db="UniProtKB">
        <authorList>
            <consortium name="WormBaseParasite"/>
        </authorList>
    </citation>
    <scope>IDENTIFICATION</scope>
</reference>
<keyword evidence="2 6" id="KW-0812">Transmembrane</keyword>
<gene>
    <name evidence="8" type="ORF">HNAJ_LOCUS12518</name>
</gene>
<dbReference type="AlphaFoldDB" id="A0A0R3TXE5"/>
<accession>A0A0R3TXE5</accession>
<sequence>MLKEACNSTLPSPECLLPNYTLPWISRLPLIEVTSRLHFVTVVIIGTPITIIGLITSISCTLVFSIYPITQMTTRYLLIINSIEDTLYLTILSLTRLIGGLLHLGVEAEYTYSFICDLISKFVDFYRNWTIVFIAFERFMLICYPLHVKQIKNGEWLKRAFIGLTVFTLLVRIPTILTLTFNLLKMCDEGIIVFSIEGLTDALFFTLSPLCLLTFFTVRILLQTRSLKIWRKTHSAGDSKHAMAIERMNKRVHKTIMIVLVSFVFLMFPFLPNGIIRIMVAFGYNDCLIYLLRYITASMAYIGTLLNSSINFFIYLITWPMFRMCLWRLVVAPFICDFRRNIRDIPKEKSKSTTTRTGSIPTAQTTTTAENASAD</sequence>
<keyword evidence="3 6" id="KW-1133">Transmembrane helix</keyword>
<feature type="transmembrane region" description="Helical" evidence="6">
    <location>
        <begin position="126"/>
        <end position="148"/>
    </location>
</feature>
<keyword evidence="9" id="KW-1185">Reference proteome</keyword>
<name>A0A0R3TXE5_RODNA</name>
<evidence type="ECO:0000256" key="4">
    <source>
        <dbReference type="ARBA" id="ARBA00023136"/>
    </source>
</evidence>
<protein>
    <submittedName>
        <fullName evidence="10">G_PROTEIN_RECEP_F1_2 domain-containing protein</fullName>
    </submittedName>
</protein>
<evidence type="ECO:0000313" key="8">
    <source>
        <dbReference type="EMBL" id="VDO13333.1"/>
    </source>
</evidence>
<dbReference type="Proteomes" id="UP000278807">
    <property type="component" value="Unassembled WGS sequence"/>
</dbReference>
<feature type="transmembrane region" description="Helical" evidence="6">
    <location>
        <begin position="256"/>
        <end position="282"/>
    </location>
</feature>
<reference evidence="8 9" key="2">
    <citation type="submission" date="2018-11" db="EMBL/GenBank/DDBJ databases">
        <authorList>
            <consortium name="Pathogen Informatics"/>
        </authorList>
    </citation>
    <scope>NUCLEOTIDE SEQUENCE [LARGE SCALE GENOMIC DNA]</scope>
</reference>
<evidence type="ECO:0000256" key="3">
    <source>
        <dbReference type="ARBA" id="ARBA00022989"/>
    </source>
</evidence>
<proteinExistence type="predicted"/>
<dbReference type="WBParaSite" id="HNAJ_0001254001-mRNA-1">
    <property type="protein sequence ID" value="HNAJ_0001254001-mRNA-1"/>
    <property type="gene ID" value="HNAJ_0001254001"/>
</dbReference>
<feature type="domain" description="G-protein coupled receptors family 1 profile" evidence="7">
    <location>
        <begin position="46"/>
        <end position="315"/>
    </location>
</feature>
<evidence type="ECO:0000256" key="1">
    <source>
        <dbReference type="ARBA" id="ARBA00004370"/>
    </source>
</evidence>
<evidence type="ECO:0000256" key="2">
    <source>
        <dbReference type="ARBA" id="ARBA00022692"/>
    </source>
</evidence>